<keyword evidence="6" id="KW-1185">Reference proteome</keyword>
<evidence type="ECO:0000256" key="3">
    <source>
        <dbReference type="SAM" id="MobiDB-lite"/>
    </source>
</evidence>
<dbReference type="PANTHER" id="PTHR15481">
    <property type="entry name" value="RIBONUCLEIC ACID BINDING PROTEIN S1"/>
    <property type="match status" value="1"/>
</dbReference>
<gene>
    <name evidence="5" type="ORF">CTI12_AA169880</name>
</gene>
<dbReference type="STRING" id="35608.A0A2U1PC42"/>
<feature type="region of interest" description="Disordered" evidence="3">
    <location>
        <begin position="1"/>
        <end position="23"/>
    </location>
</feature>
<dbReference type="AlphaFoldDB" id="A0A2U1PC42"/>
<keyword evidence="1 2" id="KW-0694">RNA-binding</keyword>
<dbReference type="SMART" id="SM00360">
    <property type="entry name" value="RRM"/>
    <property type="match status" value="1"/>
</dbReference>
<dbReference type="GO" id="GO:0061574">
    <property type="term" value="C:ASAP complex"/>
    <property type="evidence" value="ECO:0007669"/>
    <property type="project" value="TreeGrafter"/>
</dbReference>
<evidence type="ECO:0000259" key="4">
    <source>
        <dbReference type="PROSITE" id="PS50102"/>
    </source>
</evidence>
<dbReference type="GO" id="GO:0005737">
    <property type="term" value="C:cytoplasm"/>
    <property type="evidence" value="ECO:0007669"/>
    <property type="project" value="TreeGrafter"/>
</dbReference>
<dbReference type="PROSITE" id="PS50102">
    <property type="entry name" value="RRM"/>
    <property type="match status" value="1"/>
</dbReference>
<organism evidence="5 6">
    <name type="scientific">Artemisia annua</name>
    <name type="common">Sweet wormwood</name>
    <dbReference type="NCBI Taxonomy" id="35608"/>
    <lineage>
        <taxon>Eukaryota</taxon>
        <taxon>Viridiplantae</taxon>
        <taxon>Streptophyta</taxon>
        <taxon>Embryophyta</taxon>
        <taxon>Tracheophyta</taxon>
        <taxon>Spermatophyta</taxon>
        <taxon>Magnoliopsida</taxon>
        <taxon>eudicotyledons</taxon>
        <taxon>Gunneridae</taxon>
        <taxon>Pentapetalae</taxon>
        <taxon>asterids</taxon>
        <taxon>campanulids</taxon>
        <taxon>Asterales</taxon>
        <taxon>Asteraceae</taxon>
        <taxon>Asteroideae</taxon>
        <taxon>Anthemideae</taxon>
        <taxon>Artemisiinae</taxon>
        <taxon>Artemisia</taxon>
    </lineage>
</organism>
<dbReference type="Proteomes" id="UP000245207">
    <property type="component" value="Unassembled WGS sequence"/>
</dbReference>
<dbReference type="SUPFAM" id="SSF54928">
    <property type="entry name" value="RNA-binding domain, RBD"/>
    <property type="match status" value="1"/>
</dbReference>
<dbReference type="PANTHER" id="PTHR15481:SF0">
    <property type="entry name" value="LD23870P-RELATED"/>
    <property type="match status" value="1"/>
</dbReference>
<dbReference type="InterPro" id="IPR035979">
    <property type="entry name" value="RBD_domain_sf"/>
</dbReference>
<accession>A0A2U1PC42</accession>
<sequence length="126" mass="14241">MMKEAAAGMNSQNAKPEQSQVNPRPKHFVYVKNIARSVTEDYLKRVFSVCGDVKDVFLIRKRREPGYGFVYFKIREAAEVALRMDSTSVRGQCIVVKMGDPSMEESSGSSAGPIRRPKREGRHTPY</sequence>
<evidence type="ECO:0000313" key="5">
    <source>
        <dbReference type="EMBL" id="PWA83325.1"/>
    </source>
</evidence>
<dbReference type="Gene3D" id="3.30.70.330">
    <property type="match status" value="1"/>
</dbReference>
<feature type="region of interest" description="Disordered" evidence="3">
    <location>
        <begin position="100"/>
        <end position="126"/>
    </location>
</feature>
<feature type="compositionally biased region" description="Polar residues" evidence="3">
    <location>
        <begin position="9"/>
        <end position="22"/>
    </location>
</feature>
<dbReference type="EMBL" id="PKPP01001362">
    <property type="protein sequence ID" value="PWA83325.1"/>
    <property type="molecule type" value="Genomic_DNA"/>
</dbReference>
<dbReference type="Pfam" id="PF00076">
    <property type="entry name" value="RRM_1"/>
    <property type="match status" value="1"/>
</dbReference>
<dbReference type="OrthoDB" id="439808at2759"/>
<proteinExistence type="predicted"/>
<dbReference type="CDD" id="cd00590">
    <property type="entry name" value="RRM_SF"/>
    <property type="match status" value="1"/>
</dbReference>
<feature type="compositionally biased region" description="Basic residues" evidence="3">
    <location>
        <begin position="115"/>
        <end position="126"/>
    </location>
</feature>
<reference evidence="5 6" key="1">
    <citation type="journal article" date="2018" name="Mol. Plant">
        <title>The genome of Artemisia annua provides insight into the evolution of Asteraceae family and artemisinin biosynthesis.</title>
        <authorList>
            <person name="Shen Q."/>
            <person name="Zhang L."/>
            <person name="Liao Z."/>
            <person name="Wang S."/>
            <person name="Yan T."/>
            <person name="Shi P."/>
            <person name="Liu M."/>
            <person name="Fu X."/>
            <person name="Pan Q."/>
            <person name="Wang Y."/>
            <person name="Lv Z."/>
            <person name="Lu X."/>
            <person name="Zhang F."/>
            <person name="Jiang W."/>
            <person name="Ma Y."/>
            <person name="Chen M."/>
            <person name="Hao X."/>
            <person name="Li L."/>
            <person name="Tang Y."/>
            <person name="Lv G."/>
            <person name="Zhou Y."/>
            <person name="Sun X."/>
            <person name="Brodelius P.E."/>
            <person name="Rose J.K.C."/>
            <person name="Tang K."/>
        </authorList>
    </citation>
    <scope>NUCLEOTIDE SEQUENCE [LARGE SCALE GENOMIC DNA]</scope>
    <source>
        <strain evidence="6">cv. Huhao1</strain>
        <tissue evidence="5">Leaf</tissue>
    </source>
</reference>
<evidence type="ECO:0000313" key="6">
    <source>
        <dbReference type="Proteomes" id="UP000245207"/>
    </source>
</evidence>
<feature type="domain" description="RRM" evidence="4">
    <location>
        <begin position="27"/>
        <end position="101"/>
    </location>
</feature>
<evidence type="ECO:0000256" key="1">
    <source>
        <dbReference type="ARBA" id="ARBA00022884"/>
    </source>
</evidence>
<dbReference type="InterPro" id="IPR012677">
    <property type="entry name" value="Nucleotide-bd_a/b_plait_sf"/>
</dbReference>
<name>A0A2U1PC42_ARTAN</name>
<dbReference type="InterPro" id="IPR000504">
    <property type="entry name" value="RRM_dom"/>
</dbReference>
<dbReference type="GO" id="GO:0005654">
    <property type="term" value="C:nucleoplasm"/>
    <property type="evidence" value="ECO:0007669"/>
    <property type="project" value="TreeGrafter"/>
</dbReference>
<protein>
    <recommendedName>
        <fullName evidence="4">RRM domain-containing protein</fullName>
    </recommendedName>
</protein>
<evidence type="ECO:0000256" key="2">
    <source>
        <dbReference type="PROSITE-ProRule" id="PRU00176"/>
    </source>
</evidence>
<dbReference type="GO" id="GO:0000398">
    <property type="term" value="P:mRNA splicing, via spliceosome"/>
    <property type="evidence" value="ECO:0007669"/>
    <property type="project" value="TreeGrafter"/>
</dbReference>
<comment type="caution">
    <text evidence="5">The sequence shown here is derived from an EMBL/GenBank/DDBJ whole genome shotgun (WGS) entry which is preliminary data.</text>
</comment>
<dbReference type="GO" id="GO:0003723">
    <property type="term" value="F:RNA binding"/>
    <property type="evidence" value="ECO:0007669"/>
    <property type="project" value="UniProtKB-UniRule"/>
</dbReference>